<organism evidence="2 3">
    <name type="scientific">Lysinibacillus mangiferihumi</name>
    <dbReference type="NCBI Taxonomy" id="1130819"/>
    <lineage>
        <taxon>Bacteria</taxon>
        <taxon>Bacillati</taxon>
        <taxon>Bacillota</taxon>
        <taxon>Bacilli</taxon>
        <taxon>Bacillales</taxon>
        <taxon>Bacillaceae</taxon>
        <taxon>Lysinibacillus</taxon>
    </lineage>
</organism>
<dbReference type="RefSeq" id="WP_107896516.1">
    <property type="nucleotide sequence ID" value="NZ_PYWM01000021.1"/>
</dbReference>
<keyword evidence="1" id="KW-0472">Membrane</keyword>
<proteinExistence type="predicted"/>
<comment type="caution">
    <text evidence="2">The sequence shown here is derived from an EMBL/GenBank/DDBJ whole genome shotgun (WGS) entry which is preliminary data.</text>
</comment>
<reference evidence="2 3" key="1">
    <citation type="submission" date="2019-04" db="EMBL/GenBank/DDBJ databases">
        <title>Lysinibacillus genome sequencing.</title>
        <authorList>
            <person name="Dunlap C."/>
        </authorList>
    </citation>
    <scope>NUCLEOTIDE SEQUENCE [LARGE SCALE GENOMIC DNA]</scope>
    <source>
        <strain evidence="2 3">CCTCC AB 2010389</strain>
    </source>
</reference>
<dbReference type="Proteomes" id="UP000308744">
    <property type="component" value="Unassembled WGS sequence"/>
</dbReference>
<dbReference type="AlphaFoldDB" id="A0A4U2YVU0"/>
<sequence>MTIFLRWLIPPLAVVVFIGFIVYGATIQNISTRTMAETEVTLEAAHVGAIRTQLDEQGQLEQDTLYLDKNELLENLLAEIATTQKNLNYKLQVSYVFVDAARNATTIDKDIRGIQYRTQYIDKDGTVKGTAERHLTLNEME</sequence>
<dbReference type="EMBL" id="SZPU01000065">
    <property type="protein sequence ID" value="TKI65264.1"/>
    <property type="molecule type" value="Genomic_DNA"/>
</dbReference>
<keyword evidence="1" id="KW-1133">Transmembrane helix</keyword>
<accession>A0A4U2YVU0</accession>
<keyword evidence="1" id="KW-0812">Transmembrane</keyword>
<protein>
    <submittedName>
        <fullName evidence="2">Uncharacterized protein</fullName>
    </submittedName>
</protein>
<name>A0A4U2YVU0_9BACI</name>
<evidence type="ECO:0000256" key="1">
    <source>
        <dbReference type="SAM" id="Phobius"/>
    </source>
</evidence>
<evidence type="ECO:0000313" key="2">
    <source>
        <dbReference type="EMBL" id="TKI65264.1"/>
    </source>
</evidence>
<feature type="transmembrane region" description="Helical" evidence="1">
    <location>
        <begin position="7"/>
        <end position="25"/>
    </location>
</feature>
<gene>
    <name evidence="2" type="ORF">FC756_16880</name>
</gene>
<keyword evidence="3" id="KW-1185">Reference proteome</keyword>
<evidence type="ECO:0000313" key="3">
    <source>
        <dbReference type="Proteomes" id="UP000308744"/>
    </source>
</evidence>